<feature type="transmembrane region" description="Helical" evidence="6">
    <location>
        <begin position="73"/>
        <end position="94"/>
    </location>
</feature>
<name>A0A552WNL2_9MICO</name>
<evidence type="ECO:0000313" key="8">
    <source>
        <dbReference type="EMBL" id="TRW44362.1"/>
    </source>
</evidence>
<evidence type="ECO:0000256" key="5">
    <source>
        <dbReference type="SAM" id="MobiDB-lite"/>
    </source>
</evidence>
<evidence type="ECO:0000256" key="6">
    <source>
        <dbReference type="SAM" id="Phobius"/>
    </source>
</evidence>
<dbReference type="GO" id="GO:0005886">
    <property type="term" value="C:plasma membrane"/>
    <property type="evidence" value="ECO:0007669"/>
    <property type="project" value="UniProtKB-SubCell"/>
</dbReference>
<reference evidence="8 9" key="1">
    <citation type="submission" date="2019-07" db="EMBL/GenBank/DDBJ databases">
        <title>Georgenia wutianyii sp. nov. and Georgenia *** sp. nov. isolated from plateau pika (Ochotona curzoniae) in the Qinghai-Tibet plateau of China.</title>
        <authorList>
            <person name="Tian Z."/>
        </authorList>
    </citation>
    <scope>NUCLEOTIDE SEQUENCE [LARGE SCALE GENOMIC DNA]</scope>
    <source>
        <strain evidence="8 9">Z446</strain>
    </source>
</reference>
<dbReference type="PANTHER" id="PTHR23530:SF1">
    <property type="entry name" value="PERMEASE, MAJOR FACILITATOR SUPERFAMILY-RELATED"/>
    <property type="match status" value="1"/>
</dbReference>
<dbReference type="RefSeq" id="WP_143419093.1">
    <property type="nucleotide sequence ID" value="NZ_VJXR01000046.1"/>
</dbReference>
<dbReference type="EMBL" id="VJXR01000046">
    <property type="protein sequence ID" value="TRW44362.1"/>
    <property type="molecule type" value="Genomic_DNA"/>
</dbReference>
<keyword evidence="3 6" id="KW-1133">Transmembrane helix</keyword>
<evidence type="ECO:0000259" key="7">
    <source>
        <dbReference type="PROSITE" id="PS50850"/>
    </source>
</evidence>
<feature type="transmembrane region" description="Helical" evidence="6">
    <location>
        <begin position="258"/>
        <end position="280"/>
    </location>
</feature>
<feature type="transmembrane region" description="Helical" evidence="6">
    <location>
        <begin position="146"/>
        <end position="166"/>
    </location>
</feature>
<sequence length="450" mass="47648">MATTSRSIVRTYLVLTLGNTLAASLIWGINTIFLLDAGLSNFEAFAANAFFTAGMVLFEVPTGVVADTLGRRYSFLLGTVTLATSTLLYVLLWYVGAAFWLWAVVSVLIGLGFTFFSGAVEAWLVDALKVTGFTGDLEVVFGRAQIVGGAAMLVGSVAGGIIAQATNLGVPYVLRGVILVAMFVVAYLMMRDLGFTRRRGRSPMGEVRRLVRESVDQGLRRPAIRWLMLEALFTGGVGIYVFYALQPYLLELYGDPKAYTVAGLVAAVVAGAQMLGGLAASRVRKLFHRRTSALLLTAGISAATLVGVGTIERFWVVMALVVVWGLLWAASEPIRQAYLNGMIPSEQRATILSFDSLMSSAGGVWAQPVLGRAADVGGYGASFVVSAGISVLGLPFLALSRRARHPADTQMGVPAEEPPGSPPVTPSQEPPIAPGQVRDAEAPGPDAGRA</sequence>
<keyword evidence="9" id="KW-1185">Reference proteome</keyword>
<organism evidence="8 9">
    <name type="scientific">Georgenia yuyongxinii</name>
    <dbReference type="NCBI Taxonomy" id="2589797"/>
    <lineage>
        <taxon>Bacteria</taxon>
        <taxon>Bacillati</taxon>
        <taxon>Actinomycetota</taxon>
        <taxon>Actinomycetes</taxon>
        <taxon>Micrococcales</taxon>
        <taxon>Bogoriellaceae</taxon>
        <taxon>Georgenia</taxon>
    </lineage>
</organism>
<dbReference type="AlphaFoldDB" id="A0A552WNL2"/>
<feature type="transmembrane region" description="Helical" evidence="6">
    <location>
        <begin position="45"/>
        <end position="66"/>
    </location>
</feature>
<feature type="region of interest" description="Disordered" evidence="5">
    <location>
        <begin position="407"/>
        <end position="450"/>
    </location>
</feature>
<feature type="transmembrane region" description="Helical" evidence="6">
    <location>
        <begin position="292"/>
        <end position="308"/>
    </location>
</feature>
<proteinExistence type="predicted"/>
<evidence type="ECO:0000256" key="2">
    <source>
        <dbReference type="ARBA" id="ARBA00022692"/>
    </source>
</evidence>
<dbReference type="PANTHER" id="PTHR23530">
    <property type="entry name" value="TRANSPORT PROTEIN-RELATED"/>
    <property type="match status" value="1"/>
</dbReference>
<dbReference type="Proteomes" id="UP000318693">
    <property type="component" value="Unassembled WGS sequence"/>
</dbReference>
<evidence type="ECO:0000256" key="1">
    <source>
        <dbReference type="ARBA" id="ARBA00004651"/>
    </source>
</evidence>
<protein>
    <submittedName>
        <fullName evidence="8">MFS transporter</fullName>
    </submittedName>
</protein>
<dbReference type="Pfam" id="PF07690">
    <property type="entry name" value="MFS_1"/>
    <property type="match status" value="1"/>
</dbReference>
<feature type="transmembrane region" description="Helical" evidence="6">
    <location>
        <begin position="100"/>
        <end position="125"/>
    </location>
</feature>
<feature type="transmembrane region" description="Helical" evidence="6">
    <location>
        <begin position="172"/>
        <end position="190"/>
    </location>
</feature>
<dbReference type="InterPro" id="IPR036259">
    <property type="entry name" value="MFS_trans_sf"/>
</dbReference>
<dbReference type="InterPro" id="IPR020846">
    <property type="entry name" value="MFS_dom"/>
</dbReference>
<feature type="transmembrane region" description="Helical" evidence="6">
    <location>
        <begin position="226"/>
        <end position="246"/>
    </location>
</feature>
<dbReference type="PROSITE" id="PS50850">
    <property type="entry name" value="MFS"/>
    <property type="match status" value="1"/>
</dbReference>
<dbReference type="SUPFAM" id="SSF103473">
    <property type="entry name" value="MFS general substrate transporter"/>
    <property type="match status" value="1"/>
</dbReference>
<keyword evidence="2 6" id="KW-0812">Transmembrane</keyword>
<evidence type="ECO:0000313" key="9">
    <source>
        <dbReference type="Proteomes" id="UP000318693"/>
    </source>
</evidence>
<feature type="compositionally biased region" description="Pro residues" evidence="5">
    <location>
        <begin position="416"/>
        <end position="433"/>
    </location>
</feature>
<accession>A0A552WNL2</accession>
<feature type="transmembrane region" description="Helical" evidence="6">
    <location>
        <begin position="12"/>
        <end position="33"/>
    </location>
</feature>
<comment type="caution">
    <text evidence="8">The sequence shown here is derived from an EMBL/GenBank/DDBJ whole genome shotgun (WGS) entry which is preliminary data.</text>
</comment>
<feature type="transmembrane region" description="Helical" evidence="6">
    <location>
        <begin position="376"/>
        <end position="399"/>
    </location>
</feature>
<keyword evidence="4 6" id="KW-0472">Membrane</keyword>
<dbReference type="GO" id="GO:0022857">
    <property type="term" value="F:transmembrane transporter activity"/>
    <property type="evidence" value="ECO:0007669"/>
    <property type="project" value="InterPro"/>
</dbReference>
<dbReference type="Gene3D" id="1.20.1250.20">
    <property type="entry name" value="MFS general substrate transporter like domains"/>
    <property type="match status" value="1"/>
</dbReference>
<dbReference type="InterPro" id="IPR053160">
    <property type="entry name" value="MFS_DHA3_Transporter"/>
</dbReference>
<comment type="subcellular location">
    <subcellularLocation>
        <location evidence="1">Cell membrane</location>
        <topology evidence="1">Multi-pass membrane protein</topology>
    </subcellularLocation>
</comment>
<feature type="domain" description="Major facilitator superfamily (MFS) profile" evidence="7">
    <location>
        <begin position="1"/>
        <end position="405"/>
    </location>
</feature>
<evidence type="ECO:0000256" key="3">
    <source>
        <dbReference type="ARBA" id="ARBA00022989"/>
    </source>
</evidence>
<gene>
    <name evidence="8" type="ORF">FJ693_13995</name>
</gene>
<evidence type="ECO:0000256" key="4">
    <source>
        <dbReference type="ARBA" id="ARBA00023136"/>
    </source>
</evidence>
<dbReference type="InterPro" id="IPR011701">
    <property type="entry name" value="MFS"/>
</dbReference>